<feature type="compositionally biased region" description="Gly residues" evidence="1">
    <location>
        <begin position="1"/>
        <end position="18"/>
    </location>
</feature>
<feature type="compositionally biased region" description="Basic and acidic residues" evidence="1">
    <location>
        <begin position="47"/>
        <end position="58"/>
    </location>
</feature>
<feature type="compositionally biased region" description="Polar residues" evidence="1">
    <location>
        <begin position="22"/>
        <end position="32"/>
    </location>
</feature>
<organism evidence="2 3">
    <name type="scientific">Gulo gulo</name>
    <name type="common">Wolverine</name>
    <name type="synonym">Gluton</name>
    <dbReference type="NCBI Taxonomy" id="48420"/>
    <lineage>
        <taxon>Eukaryota</taxon>
        <taxon>Metazoa</taxon>
        <taxon>Chordata</taxon>
        <taxon>Craniata</taxon>
        <taxon>Vertebrata</taxon>
        <taxon>Euteleostomi</taxon>
        <taxon>Mammalia</taxon>
        <taxon>Eutheria</taxon>
        <taxon>Laurasiatheria</taxon>
        <taxon>Carnivora</taxon>
        <taxon>Caniformia</taxon>
        <taxon>Musteloidea</taxon>
        <taxon>Mustelidae</taxon>
        <taxon>Guloninae</taxon>
        <taxon>Gulo</taxon>
    </lineage>
</organism>
<dbReference type="AlphaFoldDB" id="A0A9X9Q405"/>
<sequence>HGGSSSGGGSGDGGGGSCCSGRTPTTQAQQLSGPAPQASPGAQRGGVDGRPHMTDKSRRLARAHWSRAGPVSVQSQMRIAQQRKAIGCC</sequence>
<evidence type="ECO:0000256" key="1">
    <source>
        <dbReference type="SAM" id="MobiDB-lite"/>
    </source>
</evidence>
<accession>A0A9X9Q405</accession>
<proteinExistence type="predicted"/>
<gene>
    <name evidence="2" type="ORF">BN2614_LOCUS4</name>
</gene>
<name>A0A9X9Q405_GULGU</name>
<evidence type="ECO:0000313" key="3">
    <source>
        <dbReference type="Proteomes" id="UP000269945"/>
    </source>
</evidence>
<protein>
    <submittedName>
        <fullName evidence="2">Uncharacterized protein</fullName>
    </submittedName>
</protein>
<feature type="region of interest" description="Disordered" evidence="1">
    <location>
        <begin position="1"/>
        <end position="76"/>
    </location>
</feature>
<reference evidence="2 3" key="1">
    <citation type="submission" date="2018-10" db="EMBL/GenBank/DDBJ databases">
        <authorList>
            <person name="Ekblom R."/>
            <person name="Jareborg N."/>
        </authorList>
    </citation>
    <scope>NUCLEOTIDE SEQUENCE [LARGE SCALE GENOMIC DNA]</scope>
    <source>
        <tissue evidence="2">Muscle</tissue>
    </source>
</reference>
<dbReference type="Proteomes" id="UP000269945">
    <property type="component" value="Unassembled WGS sequence"/>
</dbReference>
<dbReference type="EMBL" id="CYRY02031883">
    <property type="protein sequence ID" value="VCX08219.1"/>
    <property type="molecule type" value="Genomic_DNA"/>
</dbReference>
<comment type="caution">
    <text evidence="2">The sequence shown here is derived from an EMBL/GenBank/DDBJ whole genome shotgun (WGS) entry which is preliminary data.</text>
</comment>
<evidence type="ECO:0000313" key="2">
    <source>
        <dbReference type="EMBL" id="VCX08219.1"/>
    </source>
</evidence>
<keyword evidence="3" id="KW-1185">Reference proteome</keyword>
<feature type="non-terminal residue" evidence="2">
    <location>
        <position position="1"/>
    </location>
</feature>